<feature type="compositionally biased region" description="Low complexity" evidence="1">
    <location>
        <begin position="492"/>
        <end position="509"/>
    </location>
</feature>
<feature type="compositionally biased region" description="Low complexity" evidence="1">
    <location>
        <begin position="208"/>
        <end position="227"/>
    </location>
</feature>
<gene>
    <name evidence="3" type="primary">NPDC1_1</name>
    <name evidence="3" type="ORF">g.16511</name>
</gene>
<feature type="transmembrane region" description="Helical" evidence="2">
    <location>
        <begin position="24"/>
        <end position="43"/>
    </location>
</feature>
<feature type="compositionally biased region" description="Basic and acidic residues" evidence="1">
    <location>
        <begin position="687"/>
        <end position="696"/>
    </location>
</feature>
<feature type="region of interest" description="Disordered" evidence="1">
    <location>
        <begin position="52"/>
        <end position="95"/>
    </location>
</feature>
<dbReference type="AlphaFoldDB" id="A0A6G1SCY1"/>
<dbReference type="PANTHER" id="PTHR23352">
    <property type="entry name" value="NEURAL PROLIFERATION DIFFERENTIATION AND CONTROL PROTEIN-1 NPDC-1 PROTEIN"/>
    <property type="match status" value="1"/>
</dbReference>
<feature type="compositionally biased region" description="Polar residues" evidence="1">
    <location>
        <begin position="1005"/>
        <end position="1014"/>
    </location>
</feature>
<keyword evidence="2" id="KW-1133">Transmembrane helix</keyword>
<feature type="region of interest" description="Disordered" evidence="1">
    <location>
        <begin position="717"/>
        <end position="737"/>
    </location>
</feature>
<dbReference type="InterPro" id="IPR009635">
    <property type="entry name" value="NPDC1"/>
</dbReference>
<keyword evidence="2" id="KW-0472">Membrane</keyword>
<evidence type="ECO:0000256" key="2">
    <source>
        <dbReference type="SAM" id="Phobius"/>
    </source>
</evidence>
<keyword evidence="2" id="KW-0812">Transmembrane</keyword>
<protein>
    <submittedName>
        <fullName evidence="3">Neural proliferation differentiation and control protein 1</fullName>
    </submittedName>
</protein>
<evidence type="ECO:0000313" key="3">
    <source>
        <dbReference type="EMBL" id="MDE48017.1"/>
    </source>
</evidence>
<feature type="region of interest" description="Disordered" evidence="1">
    <location>
        <begin position="1040"/>
        <end position="1069"/>
    </location>
</feature>
<feature type="region of interest" description="Disordered" evidence="1">
    <location>
        <begin position="954"/>
        <end position="1014"/>
    </location>
</feature>
<sequence length="1093" mass="119158">MAPNQLPTTGPTGKQWARSPANKVTNYLTLSIALVTLIAVAYATSTPLQQQHKQQQHLQQQQQRLVSSSSASQSSLLSPHKPHTPHSVLKRSPSSTFENFEPLYERPRAYSNVAPTQNEDSQNFDETDEEFLRQLKEAASYLDDKLAERQRQQQQLAILNQAPGFGRRLLESIGHTQQQQRPQQQQQLAYGYQEPTYGVLVDPQVSASSSAGRASSASGWPNSNENDNLAEAENDTTEDPEAGETNVVVIAPGHGSSRLISSSPNQVADYRLLTDQLQQDQNQQQQQQSFTDAKYKQLLKSILLDQAQANSLASLSPTENSKRDSRGDGPAAKSIDDSTKTEQQQQQSQQPEEQQQEQQQQPDQGSAAKYTTLLEDEQESSPVPTAASAKPGEPAEVKARELTSAPAYGTLVYDQTAQRPAVRDGSTSTSSSPWVVGSMLKRLYCNVVYYLPFLNQLTNWFLPSCQGNKVDTSAEGTTTRGSQVHVAESKRQQQGISIGIGSNSNEGNGRQQQQSIDNGLHAKANVSVSLLVNHSEEAKENHKEISDHDAKDGMLENNGETNKQQQRVSGDESAANDDDGANQDNQQSQTNDKEGKLLLKQQPQLLKHGLKNVKVTVDRKKTNDDDTEEEEAEKANNNNIKDNHYDDAIDDDHFSGQFVNNGNNGAEPSAAAAQDDSVQHQRQRASKSWDLKRDRAPQSFVIENDNDMDMSQMVPAEEVGHRPRYTTTDNDDADDDENDEAVEHDQLQVASSNNNNGYNMMKHSNLLVPIGSASDVPIRTSSNSIRQQQQPDSLLGKYIYAPTQHYYLNSMIPSAALVGSGGGPNSDVGGPFSHQHRVLSSNGGKHIQPGDTIYGSYGGNMPMKAAYAYQSEHTSIGNKPSDLYFLVMVGAFCVMAMAVVLAAGLFAYRIQQNRKSSQDTDYPTYGVVGPNNMSAKCGGAASFVGGYFTGPPSGSSKSGSAKHLPDLYGTPNGAGGSDSGLNSLDKSSSNKKAASVSSLNEQHTHQSANSRTASSNFMAAASQDAARMYHYQHQKQQMIISDRNSGGRQTSASDLDSEDENDDGSYTVYECPGLASAHEMEIKNPLFNDDQSP</sequence>
<feature type="compositionally biased region" description="Basic and acidic residues" evidence="1">
    <location>
        <begin position="641"/>
        <end position="654"/>
    </location>
</feature>
<feature type="transmembrane region" description="Helical" evidence="2">
    <location>
        <begin position="883"/>
        <end position="908"/>
    </location>
</feature>
<name>A0A6G1SCY1_9ACAR</name>
<feature type="compositionally biased region" description="Polar residues" evidence="1">
    <location>
        <begin position="558"/>
        <end position="568"/>
    </location>
</feature>
<feature type="region of interest" description="Disordered" evidence="1">
    <location>
        <begin position="208"/>
        <end position="243"/>
    </location>
</feature>
<feature type="compositionally biased region" description="Low complexity" evidence="1">
    <location>
        <begin position="342"/>
        <end position="364"/>
    </location>
</feature>
<dbReference type="EMBL" id="GGYP01003246">
    <property type="protein sequence ID" value="MDE48017.1"/>
    <property type="molecule type" value="Transcribed_RNA"/>
</dbReference>
<proteinExistence type="predicted"/>
<dbReference type="Pfam" id="PF06809">
    <property type="entry name" value="NPDC1"/>
    <property type="match status" value="1"/>
</dbReference>
<feature type="compositionally biased region" description="Polar residues" evidence="1">
    <location>
        <begin position="657"/>
        <end position="666"/>
    </location>
</feature>
<feature type="region of interest" description="Disordered" evidence="1">
    <location>
        <begin position="313"/>
        <end position="398"/>
    </location>
</feature>
<feature type="compositionally biased region" description="Polar residues" evidence="1">
    <location>
        <begin position="1040"/>
        <end position="1054"/>
    </location>
</feature>
<feature type="compositionally biased region" description="Basic and acidic residues" evidence="1">
    <location>
        <begin position="536"/>
        <end position="554"/>
    </location>
</feature>
<feature type="compositionally biased region" description="Acidic residues" evidence="1">
    <location>
        <begin position="228"/>
        <end position="242"/>
    </location>
</feature>
<dbReference type="GO" id="GO:0016020">
    <property type="term" value="C:membrane"/>
    <property type="evidence" value="ECO:0007669"/>
    <property type="project" value="InterPro"/>
</dbReference>
<feature type="compositionally biased region" description="Low complexity" evidence="1">
    <location>
        <begin position="598"/>
        <end position="607"/>
    </location>
</feature>
<feature type="region of interest" description="Disordered" evidence="1">
    <location>
        <begin position="536"/>
        <end position="697"/>
    </location>
</feature>
<feature type="compositionally biased region" description="Low complexity" evidence="1">
    <location>
        <begin position="52"/>
        <end position="78"/>
    </location>
</feature>
<evidence type="ECO:0000256" key="1">
    <source>
        <dbReference type="SAM" id="MobiDB-lite"/>
    </source>
</evidence>
<feature type="region of interest" description="Disordered" evidence="1">
    <location>
        <begin position="473"/>
        <end position="515"/>
    </location>
</feature>
<organism evidence="3">
    <name type="scientific">Aceria tosichella</name>
    <name type="common">wheat curl mite</name>
    <dbReference type="NCBI Taxonomy" id="561515"/>
    <lineage>
        <taxon>Eukaryota</taxon>
        <taxon>Metazoa</taxon>
        <taxon>Ecdysozoa</taxon>
        <taxon>Arthropoda</taxon>
        <taxon>Chelicerata</taxon>
        <taxon>Arachnida</taxon>
        <taxon>Acari</taxon>
        <taxon>Acariformes</taxon>
        <taxon>Trombidiformes</taxon>
        <taxon>Prostigmata</taxon>
        <taxon>Eupodina</taxon>
        <taxon>Eriophyoidea</taxon>
        <taxon>Eriophyidae</taxon>
        <taxon>Eriophyinae</taxon>
        <taxon>Aceriini</taxon>
        <taxon>Aceria</taxon>
    </lineage>
</organism>
<feature type="compositionally biased region" description="Polar residues" evidence="1">
    <location>
        <begin position="473"/>
        <end position="482"/>
    </location>
</feature>
<reference evidence="3" key="1">
    <citation type="submission" date="2018-10" db="EMBL/GenBank/DDBJ databases">
        <title>Transcriptome assembly of Aceria tosichella (Wheat curl mite) Type 2.</title>
        <authorList>
            <person name="Scully E.D."/>
            <person name="Geib S.M."/>
            <person name="Palmer N.A."/>
            <person name="Gupta A.K."/>
            <person name="Sarath G."/>
            <person name="Tatineni S."/>
        </authorList>
    </citation>
    <scope>NUCLEOTIDE SEQUENCE</scope>
    <source>
        <strain evidence="3">LincolnNE</strain>
    </source>
</reference>
<feature type="compositionally biased region" description="Low complexity" evidence="1">
    <location>
        <begin position="979"/>
        <end position="1000"/>
    </location>
</feature>
<dbReference type="PANTHER" id="PTHR23352:SF2">
    <property type="entry name" value="NEURAL PROLIFERATION DIFFERENTIATION AND CONTROL PROTEIN 1"/>
    <property type="match status" value="1"/>
</dbReference>
<accession>A0A6G1SCY1</accession>